<dbReference type="SUPFAM" id="SSF57756">
    <property type="entry name" value="Retrovirus zinc finger-like domains"/>
    <property type="match status" value="1"/>
</dbReference>
<keyword evidence="1" id="KW-0479">Metal-binding</keyword>
<keyword evidence="1" id="KW-0863">Zinc-finger</keyword>
<proteinExistence type="predicted"/>
<keyword evidence="1" id="KW-0862">Zinc</keyword>
<dbReference type="Pfam" id="PF19259">
    <property type="entry name" value="Ty3_capsid"/>
    <property type="match status" value="1"/>
</dbReference>
<dbReference type="InterPro" id="IPR045358">
    <property type="entry name" value="Ty3_capsid"/>
</dbReference>
<feature type="domain" description="CCHC-type" evidence="3">
    <location>
        <begin position="129"/>
        <end position="144"/>
    </location>
</feature>
<organism evidence="4 5">
    <name type="scientific">Naumovozyma dairenensis (strain ATCC 10597 / BCRC 20456 / CBS 421 / NBRC 0211 / NRRL Y-12639)</name>
    <name type="common">Saccharomyces dairenensis</name>
    <dbReference type="NCBI Taxonomy" id="1071378"/>
    <lineage>
        <taxon>Eukaryota</taxon>
        <taxon>Fungi</taxon>
        <taxon>Dikarya</taxon>
        <taxon>Ascomycota</taxon>
        <taxon>Saccharomycotina</taxon>
        <taxon>Saccharomycetes</taxon>
        <taxon>Saccharomycetales</taxon>
        <taxon>Saccharomycetaceae</taxon>
        <taxon>Naumovozyma</taxon>
    </lineage>
</organism>
<dbReference type="SMART" id="SM00343">
    <property type="entry name" value="ZnF_C2HC"/>
    <property type="match status" value="1"/>
</dbReference>
<evidence type="ECO:0000256" key="1">
    <source>
        <dbReference type="PROSITE-ProRule" id="PRU00047"/>
    </source>
</evidence>
<dbReference type="KEGG" id="ndi:NDAI_0B01140"/>
<dbReference type="GO" id="GO:0008270">
    <property type="term" value="F:zinc ion binding"/>
    <property type="evidence" value="ECO:0007669"/>
    <property type="project" value="UniProtKB-KW"/>
</dbReference>
<dbReference type="GO" id="GO:0003676">
    <property type="term" value="F:nucleic acid binding"/>
    <property type="evidence" value="ECO:0007669"/>
    <property type="project" value="InterPro"/>
</dbReference>
<dbReference type="PROSITE" id="PS50158">
    <property type="entry name" value="ZF_CCHC"/>
    <property type="match status" value="1"/>
</dbReference>
<evidence type="ECO:0000313" key="4">
    <source>
        <dbReference type="EMBL" id="CCD23148.1"/>
    </source>
</evidence>
<name>G0W5T7_NAUDC</name>
<dbReference type="InterPro" id="IPR001878">
    <property type="entry name" value="Znf_CCHC"/>
</dbReference>
<protein>
    <recommendedName>
        <fullName evidence="3">CCHC-type domain-containing protein</fullName>
    </recommendedName>
</protein>
<dbReference type="Proteomes" id="UP000000689">
    <property type="component" value="Chromosome 2"/>
</dbReference>
<dbReference type="AlphaFoldDB" id="G0W5T7"/>
<accession>G0W5T7</accession>
<evidence type="ECO:0000313" key="5">
    <source>
        <dbReference type="Proteomes" id="UP000000689"/>
    </source>
</evidence>
<reference evidence="4 5" key="1">
    <citation type="journal article" date="2011" name="Proc. Natl. Acad. Sci. U.S.A.">
        <title>Evolutionary erosion of yeast sex chromosomes by mating-type switching accidents.</title>
        <authorList>
            <person name="Gordon J.L."/>
            <person name="Armisen D."/>
            <person name="Proux-Wera E."/>
            <person name="Oheigeartaigh S.S."/>
            <person name="Byrne K.P."/>
            <person name="Wolfe K.H."/>
        </authorList>
    </citation>
    <scope>NUCLEOTIDE SEQUENCE [LARGE SCALE GENOMIC DNA]</scope>
    <source>
        <strain evidence="5">ATCC 10597 / BCRC 20456 / CBS 421 / NBRC 0211 / NRRL Y-12639</strain>
    </source>
</reference>
<feature type="region of interest" description="Disordered" evidence="2">
    <location>
        <begin position="93"/>
        <end position="112"/>
    </location>
</feature>
<dbReference type="OrthoDB" id="1745472at2759"/>
<dbReference type="HOGENOM" id="CLU_1741034_0_0_1"/>
<keyword evidence="5" id="KW-1185">Reference proteome</keyword>
<evidence type="ECO:0000259" key="3">
    <source>
        <dbReference type="PROSITE" id="PS50158"/>
    </source>
</evidence>
<dbReference type="RefSeq" id="XP_003668391.1">
    <property type="nucleotide sequence ID" value="XM_003668343.1"/>
</dbReference>
<dbReference type="EMBL" id="HE580268">
    <property type="protein sequence ID" value="CCD23148.1"/>
    <property type="molecule type" value="Genomic_DNA"/>
</dbReference>
<gene>
    <name evidence="4" type="primary">NDAI0B01140</name>
    <name evidence="4" type="ordered locus">NDAI_0B01140</name>
</gene>
<dbReference type="InterPro" id="IPR036875">
    <property type="entry name" value="Znf_CCHC_sf"/>
</dbReference>
<sequence length="150" mass="16828">MRTLLPPNYFSDEAYLNKYIGGLKPELRKDLRLHNPMSLFDATEIAMRSTALTTSAPGTKPWAIDFSTPASVANNNAGSDPMEIDFVRTSHPKRSFNKRGRNFNANKKGDQSNNWRNKFREVCLANGFCLNCGKPGHTKAQCKEASNPQY</sequence>
<dbReference type="GeneID" id="11497512"/>
<evidence type="ECO:0000256" key="2">
    <source>
        <dbReference type="SAM" id="MobiDB-lite"/>
    </source>
</evidence>